<proteinExistence type="predicted"/>
<feature type="compositionally biased region" description="Basic and acidic residues" evidence="1">
    <location>
        <begin position="152"/>
        <end position="161"/>
    </location>
</feature>
<dbReference type="RefSeq" id="WP_105940674.1">
    <property type="nucleotide sequence ID" value="NZ_CP027433.1"/>
</dbReference>
<feature type="region of interest" description="Disordered" evidence="1">
    <location>
        <begin position="138"/>
        <end position="199"/>
    </location>
</feature>
<gene>
    <name evidence="2" type="ORF">C6V83_00135</name>
</gene>
<reference evidence="2 3" key="1">
    <citation type="submission" date="2018-03" db="EMBL/GenBank/DDBJ databases">
        <title>Characteristics and genome of n-alkane degrading marine bacteria Gordonia iterans isolated from crude oil contaminated in Tae-an, South Korea.</title>
        <authorList>
            <person name="Lee S.-S."/>
            <person name="Kim H."/>
        </authorList>
    </citation>
    <scope>NUCLEOTIDE SEQUENCE [LARGE SCALE GENOMIC DNA]</scope>
    <source>
        <strain evidence="2 3">Co17</strain>
    </source>
</reference>
<evidence type="ECO:0000313" key="2">
    <source>
        <dbReference type="EMBL" id="AVL98925.1"/>
    </source>
</evidence>
<sequence>MSTQQSILGSLGGVRLTAVRIGEILGVTEKTARKRLADGLNASDVITLCRALDVNPVEALVELKFVTINEAIDFADSDGQLLATADEEQLFLELVDRKLSTPRLAQILAERTSAPHAGSIGTDDTMDLATWKMRRAEKEGLTGVPPTDEEVERVRRDEHRMPRGMAARTLDGKSDGEKIDDEFAELGEESQDPGDTDPA</sequence>
<evidence type="ECO:0000313" key="3">
    <source>
        <dbReference type="Proteomes" id="UP000239814"/>
    </source>
</evidence>
<keyword evidence="3" id="KW-1185">Reference proteome</keyword>
<accession>A0A2S0KB91</accession>
<dbReference type="OrthoDB" id="122135at2"/>
<dbReference type="AlphaFoldDB" id="A0A2S0KB91"/>
<dbReference type="KEGG" id="git:C6V83_00135"/>
<organism evidence="2 3">
    <name type="scientific">Gordonia iterans</name>
    <dbReference type="NCBI Taxonomy" id="1004901"/>
    <lineage>
        <taxon>Bacteria</taxon>
        <taxon>Bacillati</taxon>
        <taxon>Actinomycetota</taxon>
        <taxon>Actinomycetes</taxon>
        <taxon>Mycobacteriales</taxon>
        <taxon>Gordoniaceae</taxon>
        <taxon>Gordonia</taxon>
    </lineage>
</organism>
<dbReference type="Proteomes" id="UP000239814">
    <property type="component" value="Chromosome"/>
</dbReference>
<evidence type="ECO:0000256" key="1">
    <source>
        <dbReference type="SAM" id="MobiDB-lite"/>
    </source>
</evidence>
<protein>
    <submittedName>
        <fullName evidence="2">Uncharacterized protein</fullName>
    </submittedName>
</protein>
<feature type="compositionally biased region" description="Acidic residues" evidence="1">
    <location>
        <begin position="178"/>
        <end position="199"/>
    </location>
</feature>
<dbReference type="EMBL" id="CP027433">
    <property type="protein sequence ID" value="AVL98925.1"/>
    <property type="molecule type" value="Genomic_DNA"/>
</dbReference>
<name>A0A2S0KB91_9ACTN</name>